<dbReference type="PANTHER" id="PTHR30354:SF11">
    <property type="entry name" value="PERMEASE"/>
    <property type="match status" value="1"/>
</dbReference>
<dbReference type="GO" id="GO:0015128">
    <property type="term" value="F:gluconate transmembrane transporter activity"/>
    <property type="evidence" value="ECO:0007669"/>
    <property type="project" value="InterPro"/>
</dbReference>
<dbReference type="AlphaFoldDB" id="A6TKL0"/>
<sequence>MLPSTFLLILIGAVVFLMFFILKLKMNPVLAILLVTIPLAILLGNSPAEAIEAINQGFGATLTSIGIVIILGSIMAVIVQDTGAAIPIANFFVKLVRGKNVELGPALAGYILSIPVFGDITTLLMAPIASTLAQKHKISMAKMAVFICVGLNITHALVPPTPGILAVTLQMGADLGRVILFGSVIGIIGFFILYFLLRDWSGKEMIQPIKEYLELPEELAGKQEQAATGEGVLDNLPSTFHSFLPLFLPVILITVASFMKVSFDPQSTAYTIITFLGDRVIALLIGVAAAMTLAIGRMEKVKAIARKNDSRLREDCSLLECIFGSWVTRALQMAVLPLLITGMGGAFGRVLAAAPAAGGLAETIAASGIPALAIPWVITMAMMACLGSMTMAQLTSAALVLPILPSLGISPLAAVLAIGAGAIGPNHVNNSGFWVFSGFYNLNPKQALKYITFPSVVMSIILFAIVFVLNSIGLLG</sequence>
<dbReference type="RefSeq" id="WP_011971636.1">
    <property type="nucleotide sequence ID" value="NC_009633.1"/>
</dbReference>
<keyword evidence="1" id="KW-0812">Transmembrane</keyword>
<feature type="transmembrane region" description="Helical" evidence="1">
    <location>
        <begin position="243"/>
        <end position="263"/>
    </location>
</feature>
<dbReference type="KEGG" id="amt:Amet_0501"/>
<dbReference type="eggNOG" id="COG2610">
    <property type="taxonomic scope" value="Bacteria"/>
</dbReference>
<dbReference type="GO" id="GO:0005886">
    <property type="term" value="C:plasma membrane"/>
    <property type="evidence" value="ECO:0007669"/>
    <property type="project" value="TreeGrafter"/>
</dbReference>
<dbReference type="HOGENOM" id="CLU_027949_0_2_9"/>
<feature type="transmembrane region" description="Helical" evidence="1">
    <location>
        <begin position="57"/>
        <end position="79"/>
    </location>
</feature>
<keyword evidence="1" id="KW-1133">Transmembrane helix</keyword>
<evidence type="ECO:0000313" key="2">
    <source>
        <dbReference type="EMBL" id="ABR46728.1"/>
    </source>
</evidence>
<keyword evidence="1" id="KW-0472">Membrane</keyword>
<evidence type="ECO:0000256" key="1">
    <source>
        <dbReference type="SAM" id="Phobius"/>
    </source>
</evidence>
<feature type="transmembrane region" description="Helical" evidence="1">
    <location>
        <begin position="450"/>
        <end position="475"/>
    </location>
</feature>
<keyword evidence="3" id="KW-1185">Reference proteome</keyword>
<feature type="transmembrane region" description="Helical" evidence="1">
    <location>
        <begin position="269"/>
        <end position="296"/>
    </location>
</feature>
<accession>A6TKL0</accession>
<dbReference type="PANTHER" id="PTHR30354">
    <property type="entry name" value="GNT FAMILY GLUCONATE TRANSPORTER"/>
    <property type="match status" value="1"/>
</dbReference>
<dbReference type="Pfam" id="PF02447">
    <property type="entry name" value="GntP_permease"/>
    <property type="match status" value="1"/>
</dbReference>
<feature type="transmembrane region" description="Helical" evidence="1">
    <location>
        <begin position="5"/>
        <end position="22"/>
    </location>
</feature>
<dbReference type="InterPro" id="IPR003474">
    <property type="entry name" value="Glcn_transporter"/>
</dbReference>
<feature type="transmembrane region" description="Helical" evidence="1">
    <location>
        <begin position="364"/>
        <end position="386"/>
    </location>
</feature>
<reference evidence="3" key="1">
    <citation type="journal article" date="2016" name="Genome Announc.">
        <title>Complete genome sequence of Alkaliphilus metalliredigens strain QYMF, an alkaliphilic and metal-reducing bacterium isolated from borax-contaminated leachate ponds.</title>
        <authorList>
            <person name="Hwang C."/>
            <person name="Copeland A."/>
            <person name="Lucas S."/>
            <person name="Lapidus A."/>
            <person name="Barry K."/>
            <person name="Detter J.C."/>
            <person name="Glavina Del Rio T."/>
            <person name="Hammon N."/>
            <person name="Israni S."/>
            <person name="Dalin E."/>
            <person name="Tice H."/>
            <person name="Pitluck S."/>
            <person name="Chertkov O."/>
            <person name="Brettin T."/>
            <person name="Bruce D."/>
            <person name="Han C."/>
            <person name="Schmutz J."/>
            <person name="Larimer F."/>
            <person name="Land M.L."/>
            <person name="Hauser L."/>
            <person name="Kyrpides N."/>
            <person name="Mikhailova N."/>
            <person name="Ye Q."/>
            <person name="Zhou J."/>
            <person name="Richardson P."/>
            <person name="Fields M.W."/>
        </authorList>
    </citation>
    <scope>NUCLEOTIDE SEQUENCE [LARGE SCALE GENOMIC DNA]</scope>
    <source>
        <strain evidence="3">QYMF</strain>
    </source>
</reference>
<dbReference type="EMBL" id="CP000724">
    <property type="protein sequence ID" value="ABR46728.1"/>
    <property type="molecule type" value="Genomic_DNA"/>
</dbReference>
<feature type="transmembrane region" description="Helical" evidence="1">
    <location>
        <begin position="333"/>
        <end position="352"/>
    </location>
</feature>
<name>A6TKL0_ALKMQ</name>
<dbReference type="Proteomes" id="UP000001572">
    <property type="component" value="Chromosome"/>
</dbReference>
<feature type="transmembrane region" description="Helical" evidence="1">
    <location>
        <begin position="28"/>
        <end position="45"/>
    </location>
</feature>
<dbReference type="STRING" id="293826.Amet_0501"/>
<dbReference type="OrthoDB" id="9787129at2"/>
<organism evidence="2 3">
    <name type="scientific">Alkaliphilus metalliredigens (strain QYMF)</name>
    <dbReference type="NCBI Taxonomy" id="293826"/>
    <lineage>
        <taxon>Bacteria</taxon>
        <taxon>Bacillati</taxon>
        <taxon>Bacillota</taxon>
        <taxon>Clostridia</taxon>
        <taxon>Peptostreptococcales</taxon>
        <taxon>Natronincolaceae</taxon>
        <taxon>Alkaliphilus</taxon>
    </lineage>
</organism>
<proteinExistence type="predicted"/>
<feature type="transmembrane region" description="Helical" evidence="1">
    <location>
        <begin position="178"/>
        <end position="197"/>
    </location>
</feature>
<feature type="transmembrane region" description="Helical" evidence="1">
    <location>
        <begin position="398"/>
        <end position="423"/>
    </location>
</feature>
<evidence type="ECO:0000313" key="3">
    <source>
        <dbReference type="Proteomes" id="UP000001572"/>
    </source>
</evidence>
<feature type="transmembrane region" description="Helical" evidence="1">
    <location>
        <begin position="140"/>
        <end position="158"/>
    </location>
</feature>
<feature type="transmembrane region" description="Helical" evidence="1">
    <location>
        <begin position="107"/>
        <end position="128"/>
    </location>
</feature>
<protein>
    <submittedName>
        <fullName evidence="2">Gluconate transporter</fullName>
    </submittedName>
</protein>
<gene>
    <name evidence="2" type="ordered locus">Amet_0501</name>
</gene>